<evidence type="ECO:0000256" key="8">
    <source>
        <dbReference type="SAM" id="Coils"/>
    </source>
</evidence>
<proteinExistence type="inferred from homology"/>
<dbReference type="InterPro" id="IPR006141">
    <property type="entry name" value="Intein_N"/>
</dbReference>
<dbReference type="InterPro" id="IPR035516">
    <property type="entry name" value="Gyrase/topoIV_suA_C"/>
</dbReference>
<dbReference type="InterPro" id="IPR050220">
    <property type="entry name" value="Type_II_DNA_Topoisomerases"/>
</dbReference>
<dbReference type="GO" id="GO:0009330">
    <property type="term" value="C:DNA topoisomerase type II (double strand cut, ATP-hydrolyzing) complex"/>
    <property type="evidence" value="ECO:0007669"/>
    <property type="project" value="TreeGrafter"/>
</dbReference>
<dbReference type="Proteomes" id="UP000178472">
    <property type="component" value="Unassembled WGS sequence"/>
</dbReference>
<dbReference type="FunFam" id="3.30.1360.40:FF:000002">
    <property type="entry name" value="DNA gyrase subunit A"/>
    <property type="match status" value="1"/>
</dbReference>
<dbReference type="PANTHER" id="PTHR43493:SF5">
    <property type="entry name" value="DNA GYRASE SUBUNIT A, CHLOROPLASTIC_MITOCHONDRIAL"/>
    <property type="match status" value="1"/>
</dbReference>
<feature type="domain" description="Topo IIA-type catalytic" evidence="10">
    <location>
        <begin position="51"/>
        <end position="910"/>
    </location>
</feature>
<dbReference type="InterPro" id="IPR002205">
    <property type="entry name" value="Topo_IIA_dom_A"/>
</dbReference>
<evidence type="ECO:0000313" key="11">
    <source>
        <dbReference type="EMBL" id="OGZ16167.1"/>
    </source>
</evidence>
<dbReference type="PANTHER" id="PTHR43493">
    <property type="entry name" value="DNA GYRASE/TOPOISOMERASE SUBUNIT A"/>
    <property type="match status" value="1"/>
</dbReference>
<dbReference type="GO" id="GO:0005737">
    <property type="term" value="C:cytoplasm"/>
    <property type="evidence" value="ECO:0007669"/>
    <property type="project" value="TreeGrafter"/>
</dbReference>
<dbReference type="GO" id="GO:0005524">
    <property type="term" value="F:ATP binding"/>
    <property type="evidence" value="ECO:0007669"/>
    <property type="project" value="InterPro"/>
</dbReference>
<dbReference type="InterPro" id="IPR006691">
    <property type="entry name" value="GyrA/parC_rep"/>
</dbReference>
<dbReference type="PROSITE" id="PS50817">
    <property type="entry name" value="INTEIN_N_TER"/>
    <property type="match status" value="1"/>
</dbReference>
<dbReference type="Pfam" id="PF03989">
    <property type="entry name" value="DNA_gyraseA_C"/>
    <property type="match status" value="2"/>
</dbReference>
<dbReference type="FunFam" id="1.10.268.10:FF:000001">
    <property type="entry name" value="DNA gyrase subunit A"/>
    <property type="match status" value="1"/>
</dbReference>
<dbReference type="InterPro" id="IPR030934">
    <property type="entry name" value="Intein_C"/>
</dbReference>
<dbReference type="Gene3D" id="2.120.10.90">
    <property type="entry name" value="DNA gyrase/topoisomerase IV, subunit A, C-terminal"/>
    <property type="match status" value="1"/>
</dbReference>
<dbReference type="InterPro" id="IPR013758">
    <property type="entry name" value="Topo_IIA_A/C_ab"/>
</dbReference>
<gene>
    <name evidence="11" type="ORF">A3G11_03070</name>
</gene>
<dbReference type="Pfam" id="PF00521">
    <property type="entry name" value="DNA_topoisoIV"/>
    <property type="match status" value="2"/>
</dbReference>
<dbReference type="CDD" id="cd00187">
    <property type="entry name" value="TOP4c"/>
    <property type="match status" value="1"/>
</dbReference>
<keyword evidence="8" id="KW-0175">Coiled coil</keyword>
<dbReference type="InterPro" id="IPR006142">
    <property type="entry name" value="INTEIN"/>
</dbReference>
<dbReference type="GO" id="GO:0003677">
    <property type="term" value="F:DNA binding"/>
    <property type="evidence" value="ECO:0007669"/>
    <property type="project" value="UniProtKB-UniRule"/>
</dbReference>
<dbReference type="GO" id="GO:0003918">
    <property type="term" value="F:DNA topoisomerase type II (double strand cut, ATP-hydrolyzing) activity"/>
    <property type="evidence" value="ECO:0007669"/>
    <property type="project" value="UniProtKB-EC"/>
</dbReference>
<feature type="coiled-coil region" evidence="8">
    <location>
        <begin position="847"/>
        <end position="874"/>
    </location>
</feature>
<dbReference type="SMART" id="SM00306">
    <property type="entry name" value="HintN"/>
    <property type="match status" value="1"/>
</dbReference>
<dbReference type="PRINTS" id="PR00379">
    <property type="entry name" value="INTEIN"/>
</dbReference>
<evidence type="ECO:0000256" key="3">
    <source>
        <dbReference type="ARBA" id="ARBA00012895"/>
    </source>
</evidence>
<evidence type="ECO:0000256" key="2">
    <source>
        <dbReference type="ARBA" id="ARBA00008263"/>
    </source>
</evidence>
<evidence type="ECO:0000259" key="10">
    <source>
        <dbReference type="PROSITE" id="PS52040"/>
    </source>
</evidence>
<feature type="region of interest" description="Disordered" evidence="9">
    <location>
        <begin position="1"/>
        <end position="27"/>
    </location>
</feature>
<accession>A0A1G2DRC2</accession>
<dbReference type="Pfam" id="PF14890">
    <property type="entry name" value="Intein_splicing"/>
    <property type="match status" value="1"/>
</dbReference>
<keyword evidence="6" id="KW-0413">Isomerase</keyword>
<protein>
    <recommendedName>
        <fullName evidence="3">DNA topoisomerase (ATP-hydrolyzing)</fullName>
        <ecNumber evidence="3">5.6.2.2</ecNumber>
    </recommendedName>
</protein>
<evidence type="ECO:0000256" key="6">
    <source>
        <dbReference type="ARBA" id="ARBA00023235"/>
    </source>
</evidence>
<dbReference type="SUPFAM" id="SSF101904">
    <property type="entry name" value="GyrA/ParC C-terminal domain-like"/>
    <property type="match status" value="1"/>
</dbReference>
<dbReference type="PROSITE" id="PS50818">
    <property type="entry name" value="INTEIN_C_TER"/>
    <property type="match status" value="1"/>
</dbReference>
<keyword evidence="4" id="KW-0799">Topoisomerase</keyword>
<dbReference type="InterPro" id="IPR003587">
    <property type="entry name" value="Hint_dom_N"/>
</dbReference>
<evidence type="ECO:0000256" key="1">
    <source>
        <dbReference type="ARBA" id="ARBA00000185"/>
    </source>
</evidence>
<comment type="similarity">
    <text evidence="2">Belongs to the type II topoisomerase GyrA/ParC subunit family.</text>
</comment>
<comment type="caution">
    <text evidence="7">Lacks conserved residue(s) required for the propagation of feature annotation.</text>
</comment>
<dbReference type="AlphaFoldDB" id="A0A1G2DRC2"/>
<evidence type="ECO:0000256" key="7">
    <source>
        <dbReference type="PROSITE-ProRule" id="PRU01384"/>
    </source>
</evidence>
<dbReference type="SUPFAM" id="SSF56719">
    <property type="entry name" value="Type II DNA topoisomerase"/>
    <property type="match status" value="2"/>
</dbReference>
<comment type="caution">
    <text evidence="11">The sequence shown here is derived from an EMBL/GenBank/DDBJ whole genome shotgun (WGS) entry which is preliminary data.</text>
</comment>
<sequence length="999" mass="113829">MPHQNKNEKDTGKDPVSPKGAGGHLIPRDISTEMRESYLDYAMSVITSRALPDVRDGLKPVHRRILYTMSQMGLTAGAKFRKSAAVVGDAMGKYHPHGDMSIYDAMVKMAQDFSYRYPLVLGQGNFGCFTKDTKVRLTDGRSLSFESLIQEEKEGKKNYTFTVTPEGEIAIAPIERPRLTRKNAAIMKVILDNGEEIRCTLNHKFLLKDGSYVESRDLKQGVSLMPLYRRVSDKRDTSIKEMTGYEMVFSPLQEKWIFTHHLADEYNIRTGTYVRADGRVRHHRDFNKRNNNPENIKRMQWLDHWRLHARLASTRHATDPLYVKKLADGRRAFWNVEKNRQRYALRISQKNKGNWQDASYREKMRHTLSEVNKAYIQEHPERRREYSDRATKTLKRLWQNAEYKKLMHEKIIKGNKNHTTNRTGKVKFDKICNLVFKNGNELSSITYEEARVRLYPNKAATNWKTGLSKYYNGNTERVVAEIQGNHKVKRILFLREKEDVYDVTIPIMHNFALDAGVFVHNSVDGDPQAAMRYTEAKMSRLSSELLRDIEKETVDMRPNYDGTRMEPSVLPAALPNVLLNGALGIAVGMATNIPPHNLREIVGAAVHLIDHTAATTEDLLAFVQGPDFPTGGVVYNARDIAQAYASGRGGVVCRGEAEIVEDKHGNPQIIVTSLPYRVNKAEFVARIADLVHEKKLEGIKALRDESSRGEMRVAIDLKPGVHGQKVLNYLYKHSDLETTFHYNMLALVGGVPQTLSLKGILSEFIAHREEVIKRRTTFDLRRAEEREHILSGLKKALDDIDAVISTIKKSKDAATAHKNLREKFTFTDIQATAILEMRLQKLAGLERQAIEDELKEKRALIKDLKELLASAQKIYGVVKAELKESAEKYGDERKTKVIKSGVKALSDEDLIPDEESILVLTQGGYIKRTNPSEYRRQKRGGVGVMDLHTKEEDFVTLFLTASAHANVLFFTNKGRAYQTRMYEIPEGRRATRGKSIMNF</sequence>
<evidence type="ECO:0000256" key="5">
    <source>
        <dbReference type="ARBA" id="ARBA00023125"/>
    </source>
</evidence>
<dbReference type="Gene3D" id="1.10.268.10">
    <property type="entry name" value="Topoisomerase, domain 3"/>
    <property type="match status" value="1"/>
</dbReference>
<dbReference type="Gene3D" id="3.90.199.10">
    <property type="entry name" value="Topoisomerase II, domain 5"/>
    <property type="match status" value="2"/>
</dbReference>
<organism evidence="11 12">
    <name type="scientific">Candidatus Lloydbacteria bacterium RIFCSPLOWO2_12_FULL_51_9</name>
    <dbReference type="NCBI Taxonomy" id="1798669"/>
    <lineage>
        <taxon>Bacteria</taxon>
        <taxon>Candidatus Lloydiibacteriota</taxon>
    </lineage>
</organism>
<reference evidence="11 12" key="1">
    <citation type="journal article" date="2016" name="Nat. Commun.">
        <title>Thousands of microbial genomes shed light on interconnected biogeochemical processes in an aquifer system.</title>
        <authorList>
            <person name="Anantharaman K."/>
            <person name="Brown C.T."/>
            <person name="Hug L.A."/>
            <person name="Sharon I."/>
            <person name="Castelle C.J."/>
            <person name="Probst A.J."/>
            <person name="Thomas B.C."/>
            <person name="Singh A."/>
            <person name="Wilkins M.J."/>
            <person name="Karaoz U."/>
            <person name="Brodie E.L."/>
            <person name="Williams K.H."/>
            <person name="Hubbard S.S."/>
            <person name="Banfield J.F."/>
        </authorList>
    </citation>
    <scope>NUCLEOTIDE SEQUENCE [LARGE SCALE GENOMIC DNA]</scope>
</reference>
<dbReference type="GO" id="GO:0006265">
    <property type="term" value="P:DNA topological change"/>
    <property type="evidence" value="ECO:0007669"/>
    <property type="project" value="InterPro"/>
</dbReference>
<dbReference type="InterPro" id="IPR013760">
    <property type="entry name" value="Topo_IIA-like_dom_sf"/>
</dbReference>
<dbReference type="GO" id="GO:0016539">
    <property type="term" value="P:intein-mediated protein splicing"/>
    <property type="evidence" value="ECO:0007669"/>
    <property type="project" value="InterPro"/>
</dbReference>
<keyword evidence="5 7" id="KW-0238">DNA-binding</keyword>
<evidence type="ECO:0000256" key="4">
    <source>
        <dbReference type="ARBA" id="ARBA00023029"/>
    </source>
</evidence>
<dbReference type="SUPFAM" id="SSF51294">
    <property type="entry name" value="Hedgehog/intein (Hint) domain"/>
    <property type="match status" value="1"/>
</dbReference>
<feature type="compositionally biased region" description="Basic and acidic residues" evidence="9">
    <location>
        <begin position="1"/>
        <end position="13"/>
    </location>
</feature>
<evidence type="ECO:0000256" key="9">
    <source>
        <dbReference type="SAM" id="MobiDB-lite"/>
    </source>
</evidence>
<dbReference type="Gene3D" id="3.30.1360.40">
    <property type="match status" value="1"/>
</dbReference>
<dbReference type="EC" id="5.6.2.2" evidence="3"/>
<dbReference type="InterPro" id="IPR013757">
    <property type="entry name" value="Topo_IIA_A_a_sf"/>
</dbReference>
<evidence type="ECO:0000313" key="12">
    <source>
        <dbReference type="Proteomes" id="UP000178472"/>
    </source>
</evidence>
<dbReference type="PROSITE" id="PS52040">
    <property type="entry name" value="TOPO_IIA"/>
    <property type="match status" value="1"/>
</dbReference>
<name>A0A1G2DRC2_9BACT</name>
<dbReference type="SMART" id="SM00434">
    <property type="entry name" value="TOP4c"/>
    <property type="match status" value="1"/>
</dbReference>
<dbReference type="InterPro" id="IPR036844">
    <property type="entry name" value="Hint_dom_sf"/>
</dbReference>
<comment type="catalytic activity">
    <reaction evidence="1">
        <text>ATP-dependent breakage, passage and rejoining of double-stranded DNA.</text>
        <dbReference type="EC" id="5.6.2.2"/>
    </reaction>
</comment>
<dbReference type="CDD" id="cd00081">
    <property type="entry name" value="Hint"/>
    <property type="match status" value="1"/>
</dbReference>
<feature type="non-terminal residue" evidence="11">
    <location>
        <position position="999"/>
    </location>
</feature>
<dbReference type="NCBIfam" id="TIGR01445">
    <property type="entry name" value="intein_Nterm"/>
    <property type="match status" value="1"/>
</dbReference>
<dbReference type="EMBL" id="MHLT01000040">
    <property type="protein sequence ID" value="OGZ16167.1"/>
    <property type="molecule type" value="Genomic_DNA"/>
</dbReference>